<dbReference type="PANTHER" id="PTHR43806">
    <property type="entry name" value="PEPTIDASE S8"/>
    <property type="match status" value="1"/>
</dbReference>
<accession>A0ABY9MMS0</accession>
<dbReference type="InterPro" id="IPR000209">
    <property type="entry name" value="Peptidase_S8/S53_dom"/>
</dbReference>
<sequence>MFYPLSVRVCTLALAVGAALGCQSAVADIPVKANSNAKSTALNALPDTDQLIIRFRDTASTTAVDNVLGRMRSEKHETFKYAKTTQQHSDVFRFGKRKGKAEWDTLSAWLKSQPEVEYVEPDYILTKMDVPVPVTPNDAYFSYQWPLFDAISGIRADQAWGYTTGTGSIVAVVDTGILPHADLWPNLLPGYDMISNSTTANDGDGRDADATDTGDYVLAGECGSTSNLNSSWHGTHVAGTIAAVGHNAEGIAGVAFDAKVMPVRALGKCGGYTSDIADAITWAAGGTVTGVPANPTPARVINMSLGGASSCGTTMQNAINTARGKNAVVVVAAGNSNTDASQFSPANCGGVISVAAIGRDGGKAYYSNYGNTVDLAAPGGSMNTGSANGILSTLNIGTQQAQADTYAYYQGTSMATPHIAGVAALMLSINPALTPDQVESLLKSTARAFPQPCSGCGAGIVDANAAVQAALNIPATPSLPVDPYVVLKTDLTTNLNLWREQNILNYSYVLEQQTGTSTALRWKLTVKAGVVVAGVNLANNKTVSSRDLKSKGKTIEQLFTSIDSAIAARYAVINVNYDAALGYPLAVFTDKKTTVKGDETTLKASSLINL</sequence>
<dbReference type="InterPro" id="IPR036852">
    <property type="entry name" value="Peptidase_S8/S53_dom_sf"/>
</dbReference>
<evidence type="ECO:0000313" key="10">
    <source>
        <dbReference type="Proteomes" id="UP001236657"/>
    </source>
</evidence>
<dbReference type="InterPro" id="IPR023827">
    <property type="entry name" value="Peptidase_S8_Asp-AS"/>
</dbReference>
<keyword evidence="7" id="KW-0732">Signal</keyword>
<feature type="active site" description="Charge relay system" evidence="5">
    <location>
        <position position="413"/>
    </location>
</feature>
<dbReference type="SUPFAM" id="SSF52743">
    <property type="entry name" value="Subtilisin-like"/>
    <property type="match status" value="1"/>
</dbReference>
<proteinExistence type="inferred from homology"/>
<dbReference type="EMBL" id="CP133218">
    <property type="protein sequence ID" value="WML89921.1"/>
    <property type="molecule type" value="Genomic_DNA"/>
</dbReference>
<feature type="domain" description="Peptidase S8/S53" evidence="8">
    <location>
        <begin position="165"/>
        <end position="459"/>
    </location>
</feature>
<dbReference type="PANTHER" id="PTHR43806:SF11">
    <property type="entry name" value="CEREVISIN-RELATED"/>
    <property type="match status" value="1"/>
</dbReference>
<dbReference type="InterPro" id="IPR023828">
    <property type="entry name" value="Peptidase_S8_Ser-AS"/>
</dbReference>
<gene>
    <name evidence="9" type="ORF">RCF98_13195</name>
</gene>
<dbReference type="Pfam" id="PF19671">
    <property type="entry name" value="DUF6174"/>
    <property type="match status" value="1"/>
</dbReference>
<keyword evidence="3 5" id="KW-0378">Hydrolase</keyword>
<keyword evidence="10" id="KW-1185">Reference proteome</keyword>
<evidence type="ECO:0000313" key="9">
    <source>
        <dbReference type="EMBL" id="WML89921.1"/>
    </source>
</evidence>
<dbReference type="RefSeq" id="WP_308894233.1">
    <property type="nucleotide sequence ID" value="NZ_CP133218.1"/>
</dbReference>
<evidence type="ECO:0000256" key="2">
    <source>
        <dbReference type="ARBA" id="ARBA00022670"/>
    </source>
</evidence>
<dbReference type="InterPro" id="IPR034176">
    <property type="entry name" value="Peptidases_S8_13"/>
</dbReference>
<dbReference type="InterPro" id="IPR015500">
    <property type="entry name" value="Peptidase_S8_subtilisin-rel"/>
</dbReference>
<dbReference type="InterPro" id="IPR022398">
    <property type="entry name" value="Peptidase_S8_His-AS"/>
</dbReference>
<organism evidence="9 10">
    <name type="scientific">Thiothrix lacustris</name>
    <dbReference type="NCBI Taxonomy" id="525917"/>
    <lineage>
        <taxon>Bacteria</taxon>
        <taxon>Pseudomonadati</taxon>
        <taxon>Pseudomonadota</taxon>
        <taxon>Gammaproteobacteria</taxon>
        <taxon>Thiotrichales</taxon>
        <taxon>Thiotrichaceae</taxon>
        <taxon>Thiothrix</taxon>
    </lineage>
</organism>
<keyword evidence="2 5" id="KW-0645">Protease</keyword>
<dbReference type="Pfam" id="PF00082">
    <property type="entry name" value="Peptidase_S8"/>
    <property type="match status" value="1"/>
</dbReference>
<feature type="chain" id="PRO_5046802058" evidence="7">
    <location>
        <begin position="28"/>
        <end position="610"/>
    </location>
</feature>
<feature type="signal peptide" evidence="7">
    <location>
        <begin position="1"/>
        <end position="27"/>
    </location>
</feature>
<evidence type="ECO:0000259" key="8">
    <source>
        <dbReference type="Pfam" id="PF00082"/>
    </source>
</evidence>
<comment type="similarity">
    <text evidence="1 5 6">Belongs to the peptidase S8 family.</text>
</comment>
<dbReference type="Proteomes" id="UP001236657">
    <property type="component" value="Chromosome"/>
</dbReference>
<feature type="active site" description="Charge relay system" evidence="5">
    <location>
        <position position="233"/>
    </location>
</feature>
<name>A0ABY9MMS0_9GAMM</name>
<dbReference type="PROSITE" id="PS00138">
    <property type="entry name" value="SUBTILASE_SER"/>
    <property type="match status" value="1"/>
</dbReference>
<dbReference type="InterPro" id="IPR050131">
    <property type="entry name" value="Peptidase_S8_subtilisin-like"/>
</dbReference>
<dbReference type="CDD" id="cd07496">
    <property type="entry name" value="Peptidases_S8_13"/>
    <property type="match status" value="1"/>
</dbReference>
<dbReference type="PRINTS" id="PR00723">
    <property type="entry name" value="SUBTILISIN"/>
</dbReference>
<keyword evidence="4 5" id="KW-0720">Serine protease</keyword>
<evidence type="ECO:0000256" key="4">
    <source>
        <dbReference type="ARBA" id="ARBA00022825"/>
    </source>
</evidence>
<protein>
    <submittedName>
        <fullName evidence="9">S8 family serine peptidase</fullName>
    </submittedName>
</protein>
<feature type="active site" description="Charge relay system" evidence="5">
    <location>
        <position position="174"/>
    </location>
</feature>
<dbReference type="PROSITE" id="PS51892">
    <property type="entry name" value="SUBTILASE"/>
    <property type="match status" value="1"/>
</dbReference>
<dbReference type="PROSITE" id="PS00137">
    <property type="entry name" value="SUBTILASE_HIS"/>
    <property type="match status" value="1"/>
</dbReference>
<dbReference type="Gene3D" id="3.40.50.200">
    <property type="entry name" value="Peptidase S8/S53 domain"/>
    <property type="match status" value="1"/>
</dbReference>
<evidence type="ECO:0000256" key="7">
    <source>
        <dbReference type="SAM" id="SignalP"/>
    </source>
</evidence>
<dbReference type="PROSITE" id="PS00136">
    <property type="entry name" value="SUBTILASE_ASP"/>
    <property type="match status" value="1"/>
</dbReference>
<evidence type="ECO:0000256" key="3">
    <source>
        <dbReference type="ARBA" id="ARBA00022801"/>
    </source>
</evidence>
<evidence type="ECO:0000256" key="5">
    <source>
        <dbReference type="PROSITE-ProRule" id="PRU01240"/>
    </source>
</evidence>
<reference evidence="9 10" key="1">
    <citation type="submission" date="2023-08" db="EMBL/GenBank/DDBJ databases">
        <title>New molecular markers tilS and rpoB for phylogenetic and monitoring studies of the genus Thiothrix biodiversity.</title>
        <authorList>
            <person name="Ravin N.V."/>
            <person name="Smolyakov D."/>
            <person name="Markov N.D."/>
            <person name="Beletsky A.V."/>
            <person name="Mardanov A.V."/>
            <person name="Rudenko T.S."/>
            <person name="Grabovich M.Y."/>
        </authorList>
    </citation>
    <scope>NUCLEOTIDE SEQUENCE [LARGE SCALE GENOMIC DNA]</scope>
    <source>
        <strain evidence="9 10">MK1</strain>
    </source>
</reference>
<evidence type="ECO:0000256" key="1">
    <source>
        <dbReference type="ARBA" id="ARBA00011073"/>
    </source>
</evidence>
<evidence type="ECO:0000256" key="6">
    <source>
        <dbReference type="RuleBase" id="RU003355"/>
    </source>
</evidence>
<dbReference type="InterPro" id="IPR046172">
    <property type="entry name" value="DUF6174"/>
</dbReference>